<evidence type="ECO:0000313" key="7">
    <source>
        <dbReference type="Proteomes" id="UP000039046"/>
    </source>
</evidence>
<name>A0A0A1TAT0_9HYPO</name>
<dbReference type="GO" id="GO:0046872">
    <property type="term" value="F:metal ion binding"/>
    <property type="evidence" value="ECO:0007669"/>
    <property type="project" value="UniProtKB-KW"/>
</dbReference>
<comment type="similarity">
    <text evidence="1">Belongs to the carotenoid oxygenase family.</text>
</comment>
<evidence type="ECO:0000313" key="6">
    <source>
        <dbReference type="EMBL" id="CEJ83913.1"/>
    </source>
</evidence>
<dbReference type="GO" id="GO:0016121">
    <property type="term" value="P:carotene catabolic process"/>
    <property type="evidence" value="ECO:0007669"/>
    <property type="project" value="TreeGrafter"/>
</dbReference>
<sequence length="568" mass="62457">MDATAGVFKRTRQDAAGDYSTLEENMIAELYREWPNDAGFEGLTEHQGPINLTVKGVIPPWAAGTLFRTGPGVSSVPDTPRGEHLVSHWFDGFAHSHKFDLVFDSGDAKSCSVVYSSCRQSQEFIDHVKAKGWRTGICFGQRADPCVGIFSKMSIVFRPLASTSNNNNVMPMVGAAGFPAGDKKDKNLLVLTDSATVQTLNPDTLQPIGFVRQAALHSSLKGQLSCAHAQRDPETGDWFNFNLEFARIPTYRVFKVDGRTGKTEILATIADKEVDPAYIHSLFLTENYVVLCIPSAKYAWAGMSILWRFSLLEAIKPFDTKAPCRWIVIDRRHGKGVVDRFNTPAGFFFHSTNSFEETVEVDGQKRVRLNLEHAAFKNLDVMQIFYYDNLLNRNGAASKLLTETETYQNSVPHLMRYTHTLPASGSPASSWGAAKEATLAFKVTTPHAGDLPVINPAYATKKHRYVWGVSTRGLSLFFDSIVKTDTETGDALIWSGGKGHTPSEMVFVARPGATDEDDGVVLSIVLDGNKGHSYVLCLDAKTLEELGRAEANFAIAFGLHGVHVPSKV</sequence>
<feature type="binding site" evidence="5">
    <location>
        <position position="350"/>
    </location>
    <ligand>
        <name>Fe cation</name>
        <dbReference type="ChEBI" id="CHEBI:24875"/>
        <note>catalytic</note>
    </ligand>
</feature>
<dbReference type="PANTHER" id="PTHR10543:SF24">
    <property type="entry name" value="CAROTENOID ISOMEROOXYGENASE"/>
    <property type="match status" value="1"/>
</dbReference>
<evidence type="ECO:0000256" key="2">
    <source>
        <dbReference type="ARBA" id="ARBA00022723"/>
    </source>
</evidence>
<comment type="cofactor">
    <cofactor evidence="5">
        <name>Fe(2+)</name>
        <dbReference type="ChEBI" id="CHEBI:29033"/>
    </cofactor>
    <text evidence="5">Binds 1 Fe(2+) ion per subunit.</text>
</comment>
<feature type="binding site" evidence="5">
    <location>
        <position position="560"/>
    </location>
    <ligand>
        <name>Fe cation</name>
        <dbReference type="ChEBI" id="CHEBI:24875"/>
        <note>catalytic</note>
    </ligand>
</feature>
<accession>A0A0A1TAT0</accession>
<evidence type="ECO:0000256" key="3">
    <source>
        <dbReference type="ARBA" id="ARBA00023002"/>
    </source>
</evidence>
<dbReference type="STRING" id="1531966.A0A0A1TAT0"/>
<keyword evidence="4 5" id="KW-0408">Iron</keyword>
<protein>
    <recommendedName>
        <fullName evidence="8">Carotenoid cleavage dioxygenase 1</fullName>
    </recommendedName>
</protein>
<dbReference type="AlphaFoldDB" id="A0A0A1TAT0"/>
<evidence type="ECO:0000256" key="4">
    <source>
        <dbReference type="ARBA" id="ARBA00023004"/>
    </source>
</evidence>
<dbReference type="InterPro" id="IPR004294">
    <property type="entry name" value="Carotenoid_Oase"/>
</dbReference>
<evidence type="ECO:0000256" key="5">
    <source>
        <dbReference type="PIRSR" id="PIRSR604294-1"/>
    </source>
</evidence>
<keyword evidence="7" id="KW-1185">Reference proteome</keyword>
<feature type="binding site" evidence="5">
    <location>
        <position position="280"/>
    </location>
    <ligand>
        <name>Fe cation</name>
        <dbReference type="ChEBI" id="CHEBI:24875"/>
        <note>catalytic</note>
    </ligand>
</feature>
<keyword evidence="3" id="KW-0560">Oxidoreductase</keyword>
<gene>
    <name evidence="6" type="ORF">VHEMI03298</name>
</gene>
<dbReference type="Pfam" id="PF03055">
    <property type="entry name" value="RPE65"/>
    <property type="match status" value="1"/>
</dbReference>
<dbReference type="OrthoDB" id="407010at2759"/>
<evidence type="ECO:0000256" key="1">
    <source>
        <dbReference type="ARBA" id="ARBA00006787"/>
    </source>
</evidence>
<dbReference type="GO" id="GO:0010436">
    <property type="term" value="F:carotenoid dioxygenase activity"/>
    <property type="evidence" value="ECO:0007669"/>
    <property type="project" value="TreeGrafter"/>
</dbReference>
<organism evidence="6 7">
    <name type="scientific">[Torrubiella] hemipterigena</name>
    <dbReference type="NCBI Taxonomy" id="1531966"/>
    <lineage>
        <taxon>Eukaryota</taxon>
        <taxon>Fungi</taxon>
        <taxon>Dikarya</taxon>
        <taxon>Ascomycota</taxon>
        <taxon>Pezizomycotina</taxon>
        <taxon>Sordariomycetes</taxon>
        <taxon>Hypocreomycetidae</taxon>
        <taxon>Hypocreales</taxon>
        <taxon>Clavicipitaceae</taxon>
        <taxon>Clavicipitaceae incertae sedis</taxon>
        <taxon>'Torrubiella' clade</taxon>
    </lineage>
</organism>
<reference evidence="6 7" key="1">
    <citation type="journal article" date="2015" name="Genome Announc.">
        <title>Draft Genome Sequence and Gene Annotation of the Entomopathogenic Fungus Verticillium hemipterigenum.</title>
        <authorList>
            <person name="Horn F."/>
            <person name="Habel A."/>
            <person name="Scharf D.H."/>
            <person name="Dworschak J."/>
            <person name="Brakhage A.A."/>
            <person name="Guthke R."/>
            <person name="Hertweck C."/>
            <person name="Linde J."/>
        </authorList>
    </citation>
    <scope>NUCLEOTIDE SEQUENCE [LARGE SCALE GENOMIC DNA]</scope>
</reference>
<keyword evidence="2 5" id="KW-0479">Metal-binding</keyword>
<feature type="binding site" evidence="5">
    <location>
        <position position="228"/>
    </location>
    <ligand>
        <name>Fe cation</name>
        <dbReference type="ChEBI" id="CHEBI:24875"/>
        <note>catalytic</note>
    </ligand>
</feature>
<evidence type="ECO:0008006" key="8">
    <source>
        <dbReference type="Google" id="ProtNLM"/>
    </source>
</evidence>
<dbReference type="Proteomes" id="UP000039046">
    <property type="component" value="Unassembled WGS sequence"/>
</dbReference>
<dbReference type="PANTHER" id="PTHR10543">
    <property type="entry name" value="BETA-CAROTENE DIOXYGENASE"/>
    <property type="match status" value="1"/>
</dbReference>
<dbReference type="HOGENOM" id="CLU_016472_5_0_1"/>
<dbReference type="EMBL" id="CDHN01000002">
    <property type="protein sequence ID" value="CEJ83913.1"/>
    <property type="molecule type" value="Genomic_DNA"/>
</dbReference>
<proteinExistence type="inferred from homology"/>